<dbReference type="Proteomes" id="UP000305410">
    <property type="component" value="Chromosome Linear"/>
</dbReference>
<dbReference type="NCBIfam" id="NF033632">
    <property type="entry name" value="SLATT_4"/>
    <property type="match status" value="1"/>
</dbReference>
<sequence length="161" mass="18163">MDRELLINEAKRLDEDLLWSMTSCFQIATWWRLLHWVIGVPSVVAAAVTGLKAVKAGDPQTLVYWAVTSAVLSALATFVNPSRSAREFHNSGVRCSALKGKIRRFWQIDCATDDANLRKTLEKLADEKTHLMETMPHTGGLAYWLATRSIRKGQNRHEVDI</sequence>
<protein>
    <submittedName>
        <fullName evidence="2">SLATT domain-containing protein</fullName>
    </submittedName>
</protein>
<feature type="transmembrane region" description="Helical" evidence="1">
    <location>
        <begin position="62"/>
        <end position="79"/>
    </location>
</feature>
<reference evidence="2" key="1">
    <citation type="submission" date="2019-04" db="EMBL/GenBank/DDBJ databases">
        <authorList>
            <person name="Chiang H.-Y."/>
            <person name="Huang Y.-Y."/>
            <person name="Chou L."/>
            <person name="Lai E.-M."/>
            <person name="Kuo C.-H."/>
        </authorList>
    </citation>
    <scope>NUCLEOTIDE SEQUENCE</scope>
    <source>
        <strain evidence="2">CFBP5506</strain>
    </source>
</reference>
<keyword evidence="1" id="KW-0472">Membrane</keyword>
<evidence type="ECO:0000313" key="3">
    <source>
        <dbReference type="Proteomes" id="UP000305410"/>
    </source>
</evidence>
<keyword evidence="1" id="KW-1133">Transmembrane helix</keyword>
<accession>A0AAF0KA02</accession>
<organism evidence="2 3">
    <name type="scientific">Agrobacterium tumefaciens</name>
    <dbReference type="NCBI Taxonomy" id="358"/>
    <lineage>
        <taxon>Bacteria</taxon>
        <taxon>Pseudomonadati</taxon>
        <taxon>Pseudomonadota</taxon>
        <taxon>Alphaproteobacteria</taxon>
        <taxon>Hyphomicrobiales</taxon>
        <taxon>Rhizobiaceae</taxon>
        <taxon>Rhizobium/Agrobacterium group</taxon>
        <taxon>Agrobacterium</taxon>
        <taxon>Agrobacterium tumefaciens complex</taxon>
    </lineage>
</organism>
<dbReference type="EMBL" id="CP122963">
    <property type="protein sequence ID" value="WGM61735.1"/>
    <property type="molecule type" value="Genomic_DNA"/>
</dbReference>
<feature type="transmembrane region" description="Helical" evidence="1">
    <location>
        <begin position="30"/>
        <end position="50"/>
    </location>
</feature>
<reference evidence="2" key="2">
    <citation type="submission" date="2023-04" db="EMBL/GenBank/DDBJ databases">
        <title>Complete genome sequence of Agrobacterium salinitolerans CFBP5506.</title>
        <authorList>
            <person name="Yen H.-C."/>
            <person name="Yan X.-H."/>
            <person name="Lai E.-M."/>
            <person name="Kuo C.-H."/>
        </authorList>
    </citation>
    <scope>NUCLEOTIDE SEQUENCE</scope>
    <source>
        <strain evidence="2">CFBP5506</strain>
    </source>
</reference>
<dbReference type="RefSeq" id="WP_162927598.1">
    <property type="nucleotide sequence ID" value="NZ_CP122963.1"/>
</dbReference>
<evidence type="ECO:0000313" key="2">
    <source>
        <dbReference type="EMBL" id="WGM61735.1"/>
    </source>
</evidence>
<gene>
    <name evidence="2" type="ORF">CFBP5506_19140</name>
</gene>
<evidence type="ECO:0000256" key="1">
    <source>
        <dbReference type="SAM" id="Phobius"/>
    </source>
</evidence>
<dbReference type="AlphaFoldDB" id="A0AAF0KA02"/>
<keyword evidence="1" id="KW-0812">Transmembrane</keyword>
<name>A0AAF0KA02_AGRTU</name>
<proteinExistence type="predicted"/>